<proteinExistence type="predicted"/>
<gene>
    <name evidence="1" type="ORF">C8F04DRAFT_1172848</name>
</gene>
<dbReference type="EMBL" id="JARJCM010000002">
    <property type="protein sequence ID" value="KAJ7047096.1"/>
    <property type="molecule type" value="Genomic_DNA"/>
</dbReference>
<sequence length="191" mass="21682">MSSAFRTYLLRAFTSFLRSRRWVLWKYDVETWKWTPTEAEDGIMPYRQVEGGGSNAALCPISFHLFGIVSGSPRHGALTIRKPEVEGILGREFSILFDMQLWTLSRILERVGHDGILGSSSEINLRSAVSHFFTDSDHFVIINNIGHIVQGSAIIATATILIRTGEHAEIEDYELKLNKVHVMYVEEQEVE</sequence>
<comment type="caution">
    <text evidence="1">The sequence shown here is derived from an EMBL/GenBank/DDBJ whole genome shotgun (WGS) entry which is preliminary data.</text>
</comment>
<evidence type="ECO:0000313" key="1">
    <source>
        <dbReference type="EMBL" id="KAJ7047096.1"/>
    </source>
</evidence>
<name>A0AAD6TKN2_9AGAR</name>
<accession>A0AAD6TKN2</accession>
<dbReference type="Proteomes" id="UP001218188">
    <property type="component" value="Unassembled WGS sequence"/>
</dbReference>
<evidence type="ECO:0000313" key="2">
    <source>
        <dbReference type="Proteomes" id="UP001218188"/>
    </source>
</evidence>
<reference evidence="1" key="1">
    <citation type="submission" date="2023-03" db="EMBL/GenBank/DDBJ databases">
        <title>Massive genome expansion in bonnet fungi (Mycena s.s.) driven by repeated elements and novel gene families across ecological guilds.</title>
        <authorList>
            <consortium name="Lawrence Berkeley National Laboratory"/>
            <person name="Harder C.B."/>
            <person name="Miyauchi S."/>
            <person name="Viragh M."/>
            <person name="Kuo A."/>
            <person name="Thoen E."/>
            <person name="Andreopoulos B."/>
            <person name="Lu D."/>
            <person name="Skrede I."/>
            <person name="Drula E."/>
            <person name="Henrissat B."/>
            <person name="Morin E."/>
            <person name="Kohler A."/>
            <person name="Barry K."/>
            <person name="LaButti K."/>
            <person name="Morin E."/>
            <person name="Salamov A."/>
            <person name="Lipzen A."/>
            <person name="Mereny Z."/>
            <person name="Hegedus B."/>
            <person name="Baldrian P."/>
            <person name="Stursova M."/>
            <person name="Weitz H."/>
            <person name="Taylor A."/>
            <person name="Grigoriev I.V."/>
            <person name="Nagy L.G."/>
            <person name="Martin F."/>
            <person name="Kauserud H."/>
        </authorList>
    </citation>
    <scope>NUCLEOTIDE SEQUENCE</scope>
    <source>
        <strain evidence="1">CBHHK200</strain>
    </source>
</reference>
<protein>
    <submittedName>
        <fullName evidence="1">Uncharacterized protein</fullName>
    </submittedName>
</protein>
<keyword evidence="2" id="KW-1185">Reference proteome</keyword>
<organism evidence="1 2">
    <name type="scientific">Mycena alexandri</name>
    <dbReference type="NCBI Taxonomy" id="1745969"/>
    <lineage>
        <taxon>Eukaryota</taxon>
        <taxon>Fungi</taxon>
        <taxon>Dikarya</taxon>
        <taxon>Basidiomycota</taxon>
        <taxon>Agaricomycotina</taxon>
        <taxon>Agaricomycetes</taxon>
        <taxon>Agaricomycetidae</taxon>
        <taxon>Agaricales</taxon>
        <taxon>Marasmiineae</taxon>
        <taxon>Mycenaceae</taxon>
        <taxon>Mycena</taxon>
    </lineage>
</organism>
<dbReference type="AlphaFoldDB" id="A0AAD6TKN2"/>